<accession>A0A0D2CE25</accession>
<keyword evidence="3" id="KW-1185">Reference proteome</keyword>
<dbReference type="EMBL" id="KN847043">
    <property type="protein sequence ID" value="KIW28480.1"/>
    <property type="molecule type" value="Genomic_DNA"/>
</dbReference>
<dbReference type="HOGENOM" id="CLU_696392_0_0_1"/>
<evidence type="ECO:0000313" key="3">
    <source>
        <dbReference type="Proteomes" id="UP000054466"/>
    </source>
</evidence>
<dbReference type="VEuPathDB" id="FungiDB:PV07_08142"/>
<evidence type="ECO:0000313" key="2">
    <source>
        <dbReference type="EMBL" id="KIW28480.1"/>
    </source>
</evidence>
<sequence>MASQGSESMSVYFVDKVCNLRVQLPITRTTPWNQFMTCLSDVSAPIATLIKNNHFHSTDLTVTSQATGRFTVDDGPWLFRTTTVAMRGSEEYIRHSQWRTLTRKAFVRLRRESTDGGTSTEILHTLQNARDEEAALRSAQQPVWVGTLNTTARGFSSTPASGPTSFPTPYHAPEPRVRYQTWQEYQIPPSNPISVRIAALGQYQGAHAYRPPRNQVGGPSPVCGLATLPRHASYESYGSSASTYYSPAPGFMQDLRRPNYPIHEQVPTPRLQPVHYPATVPDHYPPSFSAPSQPSIPAVAPSRIRTAIAPAPIPGSGSGFGQAPAAAPPRAPTPSRAPTPNNLSTWTSDMYPRVVVDSSDIHWIYREEALRGTVKFGRAPVVEAMDVWTEKSKPRY</sequence>
<gene>
    <name evidence="2" type="ORF">PV07_08142</name>
</gene>
<name>A0A0D2CE25_9EURO</name>
<dbReference type="Proteomes" id="UP000054466">
    <property type="component" value="Unassembled WGS sequence"/>
</dbReference>
<dbReference type="RefSeq" id="XP_016248696.1">
    <property type="nucleotide sequence ID" value="XM_016395277.1"/>
</dbReference>
<dbReference type="OrthoDB" id="4153569at2759"/>
<evidence type="ECO:0000256" key="1">
    <source>
        <dbReference type="SAM" id="MobiDB-lite"/>
    </source>
</evidence>
<feature type="compositionally biased region" description="Pro residues" evidence="1">
    <location>
        <begin position="326"/>
        <end position="337"/>
    </location>
</feature>
<dbReference type="AlphaFoldDB" id="A0A0D2CE25"/>
<dbReference type="STRING" id="569365.A0A0D2CE25"/>
<dbReference type="GeneID" id="27347336"/>
<proteinExistence type="predicted"/>
<feature type="region of interest" description="Disordered" evidence="1">
    <location>
        <begin position="312"/>
        <end position="344"/>
    </location>
</feature>
<organism evidence="2 3">
    <name type="scientific">Cladophialophora immunda</name>
    <dbReference type="NCBI Taxonomy" id="569365"/>
    <lineage>
        <taxon>Eukaryota</taxon>
        <taxon>Fungi</taxon>
        <taxon>Dikarya</taxon>
        <taxon>Ascomycota</taxon>
        <taxon>Pezizomycotina</taxon>
        <taxon>Eurotiomycetes</taxon>
        <taxon>Chaetothyriomycetidae</taxon>
        <taxon>Chaetothyriales</taxon>
        <taxon>Herpotrichiellaceae</taxon>
        <taxon>Cladophialophora</taxon>
    </lineage>
</organism>
<protein>
    <submittedName>
        <fullName evidence="2">Uncharacterized protein</fullName>
    </submittedName>
</protein>
<reference evidence="2 3" key="1">
    <citation type="submission" date="2015-01" db="EMBL/GenBank/DDBJ databases">
        <title>The Genome Sequence of Cladophialophora immunda CBS83496.</title>
        <authorList>
            <consortium name="The Broad Institute Genomics Platform"/>
            <person name="Cuomo C."/>
            <person name="de Hoog S."/>
            <person name="Gorbushina A."/>
            <person name="Stielow B."/>
            <person name="Teixiera M."/>
            <person name="Abouelleil A."/>
            <person name="Chapman S.B."/>
            <person name="Priest M."/>
            <person name="Young S.K."/>
            <person name="Wortman J."/>
            <person name="Nusbaum C."/>
            <person name="Birren B."/>
        </authorList>
    </citation>
    <scope>NUCLEOTIDE SEQUENCE [LARGE SCALE GENOMIC DNA]</scope>
    <source>
        <strain evidence="2 3">CBS 83496</strain>
    </source>
</reference>